<accession>A0A1E3WKS0</accession>
<sequence>MSIKSTPNGYEVDCRPCGRRGKRYRKKFKTKSEAQNFERWLIATKNNKDWIDNPKDHRRLTELANMWFHHYGQTLKRGDRDLHCLLNLAKELGNPRAYQVTKALFSDYRARMLKKGIKPATINREHYRLSSVFSALIKIEEYHGENPLKGIAKLKIPANEMGFLSISEIETLLDALDGYTLKIAMVCLATGARWSEAQGLKGSNLASGKATFIDTKNGKNRTVPIRPDLFSEIYTGKNGRIFSDCYREFYDTLKELNFDLPKGQATHVLRHTFASHFMMNGGNILSLQKILGHATITQTMVYAHLAPDYLNEAMQLNPLSTLRPN</sequence>
<protein>
    <submittedName>
        <fullName evidence="7">Integrase</fullName>
    </submittedName>
</protein>
<evidence type="ECO:0000259" key="5">
    <source>
        <dbReference type="PROSITE" id="PS51898"/>
    </source>
</evidence>
<dbReference type="Gene3D" id="1.10.443.10">
    <property type="entry name" value="Intergrase catalytic core"/>
    <property type="match status" value="1"/>
</dbReference>
<evidence type="ECO:0000256" key="4">
    <source>
        <dbReference type="PROSITE-ProRule" id="PRU01248"/>
    </source>
</evidence>
<dbReference type="OrthoDB" id="9795573at2"/>
<dbReference type="PROSITE" id="PS51900">
    <property type="entry name" value="CB"/>
    <property type="match status" value="1"/>
</dbReference>
<evidence type="ECO:0000313" key="8">
    <source>
        <dbReference type="Proteomes" id="UP000095131"/>
    </source>
</evidence>
<dbReference type="InterPro" id="IPR011010">
    <property type="entry name" value="DNA_brk_join_enz"/>
</dbReference>
<dbReference type="EMBL" id="MDCJ01000002">
    <property type="protein sequence ID" value="ODS10364.1"/>
    <property type="molecule type" value="Genomic_DNA"/>
</dbReference>
<reference evidence="7 8" key="1">
    <citation type="submission" date="2016-08" db="EMBL/GenBank/DDBJ databases">
        <title>Genome sequencing of Vibrio scophthalmi strain FP3289, an isolated from Paralichthys olivaceus.</title>
        <authorList>
            <person name="Han H.-J."/>
        </authorList>
    </citation>
    <scope>NUCLEOTIDE SEQUENCE [LARGE SCALE GENOMIC DNA]</scope>
    <source>
        <strain evidence="7 8">FP3289</strain>
    </source>
</reference>
<evidence type="ECO:0000256" key="2">
    <source>
        <dbReference type="ARBA" id="ARBA00023125"/>
    </source>
</evidence>
<keyword evidence="1" id="KW-0229">DNA integration</keyword>
<dbReference type="CDD" id="cd00796">
    <property type="entry name" value="INT_Rci_Hp1_C"/>
    <property type="match status" value="1"/>
</dbReference>
<keyword evidence="2 4" id="KW-0238">DNA-binding</keyword>
<feature type="domain" description="Tyr recombinase" evidence="5">
    <location>
        <begin position="159"/>
        <end position="315"/>
    </location>
</feature>
<dbReference type="RefSeq" id="WP_069446060.1">
    <property type="nucleotide sequence ID" value="NZ_MDCJ01000002.1"/>
</dbReference>
<dbReference type="PANTHER" id="PTHR30349:SF93">
    <property type="entry name" value="FELS-2 PROPHAGE PROTEIN"/>
    <property type="match status" value="1"/>
</dbReference>
<organism evidence="7 8">
    <name type="scientific">Vibrio scophthalmi</name>
    <dbReference type="NCBI Taxonomy" id="45658"/>
    <lineage>
        <taxon>Bacteria</taxon>
        <taxon>Pseudomonadati</taxon>
        <taxon>Pseudomonadota</taxon>
        <taxon>Gammaproteobacteria</taxon>
        <taxon>Vibrionales</taxon>
        <taxon>Vibrionaceae</taxon>
        <taxon>Vibrio</taxon>
    </lineage>
</organism>
<dbReference type="InterPro" id="IPR050090">
    <property type="entry name" value="Tyrosine_recombinase_XerCD"/>
</dbReference>
<feature type="domain" description="Core-binding (CB)" evidence="6">
    <location>
        <begin position="58"/>
        <end position="137"/>
    </location>
</feature>
<evidence type="ECO:0000256" key="1">
    <source>
        <dbReference type="ARBA" id="ARBA00022908"/>
    </source>
</evidence>
<dbReference type="Gene3D" id="1.10.150.130">
    <property type="match status" value="1"/>
</dbReference>
<comment type="caution">
    <text evidence="7">The sequence shown here is derived from an EMBL/GenBank/DDBJ whole genome shotgun (WGS) entry which is preliminary data.</text>
</comment>
<dbReference type="InterPro" id="IPR013762">
    <property type="entry name" value="Integrase-like_cat_sf"/>
</dbReference>
<dbReference type="PROSITE" id="PS51898">
    <property type="entry name" value="TYR_RECOMBINASE"/>
    <property type="match status" value="1"/>
</dbReference>
<dbReference type="GO" id="GO:0003677">
    <property type="term" value="F:DNA binding"/>
    <property type="evidence" value="ECO:0007669"/>
    <property type="project" value="UniProtKB-UniRule"/>
</dbReference>
<dbReference type="Pfam" id="PF00589">
    <property type="entry name" value="Phage_integrase"/>
    <property type="match status" value="1"/>
</dbReference>
<gene>
    <name evidence="7" type="ORF">VSF3289_00619</name>
</gene>
<dbReference type="GO" id="GO:0006310">
    <property type="term" value="P:DNA recombination"/>
    <property type="evidence" value="ECO:0007669"/>
    <property type="project" value="UniProtKB-KW"/>
</dbReference>
<dbReference type="GO" id="GO:0015074">
    <property type="term" value="P:DNA integration"/>
    <property type="evidence" value="ECO:0007669"/>
    <property type="project" value="UniProtKB-KW"/>
</dbReference>
<dbReference type="SUPFAM" id="SSF56349">
    <property type="entry name" value="DNA breaking-rejoining enzymes"/>
    <property type="match status" value="1"/>
</dbReference>
<dbReference type="InterPro" id="IPR044068">
    <property type="entry name" value="CB"/>
</dbReference>
<dbReference type="InterPro" id="IPR002104">
    <property type="entry name" value="Integrase_catalytic"/>
</dbReference>
<name>A0A1E3WKS0_9VIBR</name>
<dbReference type="InterPro" id="IPR010998">
    <property type="entry name" value="Integrase_recombinase_N"/>
</dbReference>
<dbReference type="Pfam" id="PF24624">
    <property type="entry name" value="Int_N"/>
    <property type="match status" value="1"/>
</dbReference>
<evidence type="ECO:0000256" key="3">
    <source>
        <dbReference type="ARBA" id="ARBA00023172"/>
    </source>
</evidence>
<dbReference type="PANTHER" id="PTHR30349">
    <property type="entry name" value="PHAGE INTEGRASE-RELATED"/>
    <property type="match status" value="1"/>
</dbReference>
<dbReference type="AlphaFoldDB" id="A0A1E3WKS0"/>
<evidence type="ECO:0000259" key="6">
    <source>
        <dbReference type="PROSITE" id="PS51900"/>
    </source>
</evidence>
<dbReference type="InterPro" id="IPR057084">
    <property type="entry name" value="Int_N"/>
</dbReference>
<dbReference type="Proteomes" id="UP000095131">
    <property type="component" value="Unassembled WGS sequence"/>
</dbReference>
<keyword evidence="3" id="KW-0233">DNA recombination</keyword>
<proteinExistence type="predicted"/>
<evidence type="ECO:0000313" key="7">
    <source>
        <dbReference type="EMBL" id="ODS10364.1"/>
    </source>
</evidence>